<dbReference type="AlphaFoldDB" id="A0A330L659"/>
<dbReference type="InParanoid" id="A0A330L659"/>
<feature type="domain" description="Trehalose synthase N-terminal" evidence="8">
    <location>
        <begin position="34"/>
        <end position="173"/>
    </location>
</feature>
<dbReference type="GO" id="GO:0102986">
    <property type="term" value="F:trehalose synthase activity"/>
    <property type="evidence" value="ECO:0007669"/>
    <property type="project" value="UniProtKB-EC"/>
</dbReference>
<dbReference type="Proteomes" id="UP000248168">
    <property type="component" value="Unassembled WGS sequence"/>
</dbReference>
<dbReference type="Pfam" id="PF21269">
    <property type="entry name" value="TreT_GT1"/>
    <property type="match status" value="1"/>
</dbReference>
<keyword evidence="6" id="KW-0119">Carbohydrate metabolism</keyword>
<dbReference type="EMBL" id="OUNR01000016">
    <property type="protein sequence ID" value="SPP65244.1"/>
    <property type="molecule type" value="Genomic_DNA"/>
</dbReference>
<dbReference type="InterPro" id="IPR001296">
    <property type="entry name" value="Glyco_trans_1"/>
</dbReference>
<dbReference type="Gene3D" id="3.40.50.2000">
    <property type="entry name" value="Glycogen Phosphorylase B"/>
    <property type="match status" value="2"/>
</dbReference>
<evidence type="ECO:0000313" key="9">
    <source>
        <dbReference type="EMBL" id="SPP65244.1"/>
    </source>
</evidence>
<evidence type="ECO:0000259" key="7">
    <source>
        <dbReference type="Pfam" id="PF00534"/>
    </source>
</evidence>
<evidence type="ECO:0000256" key="1">
    <source>
        <dbReference type="ARBA" id="ARBA00009481"/>
    </source>
</evidence>
<reference evidence="10" key="1">
    <citation type="submission" date="2018-04" db="EMBL/GenBank/DDBJ databases">
        <authorList>
            <person name="Lucker S."/>
            <person name="Sakoula D."/>
        </authorList>
    </citation>
    <scope>NUCLEOTIDE SEQUENCE [LARGE SCALE GENOMIC DNA]</scope>
</reference>
<comment type="subunit">
    <text evidence="2">Homodimer.</text>
</comment>
<dbReference type="Pfam" id="PF00534">
    <property type="entry name" value="Glycos_transf_1"/>
    <property type="match status" value="1"/>
</dbReference>
<comment type="similarity">
    <text evidence="1">Belongs to the glycosyltransferase group 1 family. Glycosyltransferase 4 subfamily.</text>
</comment>
<dbReference type="SUPFAM" id="SSF53756">
    <property type="entry name" value="UDP-Glycosyltransferase/glycogen phosphorylase"/>
    <property type="match status" value="1"/>
</dbReference>
<evidence type="ECO:0000313" key="10">
    <source>
        <dbReference type="Proteomes" id="UP000248168"/>
    </source>
</evidence>
<dbReference type="PANTHER" id="PTHR47779:SF1">
    <property type="entry name" value="SYNTHASE (CCG-9), PUTATIVE (AFU_ORTHOLOGUE AFUA_3G12100)-RELATED"/>
    <property type="match status" value="1"/>
</dbReference>
<evidence type="ECO:0000256" key="2">
    <source>
        <dbReference type="ARBA" id="ARBA00011738"/>
    </source>
</evidence>
<dbReference type="InterPro" id="IPR049438">
    <property type="entry name" value="TreT_GT1"/>
</dbReference>
<accession>A0A330L659</accession>
<keyword evidence="3" id="KW-0313">Glucose metabolism</keyword>
<organism evidence="9 10">
    <name type="scientific">Nitrospira lenta</name>
    <dbReference type="NCBI Taxonomy" id="1436998"/>
    <lineage>
        <taxon>Bacteria</taxon>
        <taxon>Pseudomonadati</taxon>
        <taxon>Nitrospirota</taxon>
        <taxon>Nitrospiria</taxon>
        <taxon>Nitrospirales</taxon>
        <taxon>Nitrospiraceae</taxon>
        <taxon>Nitrospira</taxon>
    </lineage>
</organism>
<keyword evidence="4 9" id="KW-0328">Glycosyltransferase</keyword>
<evidence type="ECO:0000256" key="3">
    <source>
        <dbReference type="ARBA" id="ARBA00022526"/>
    </source>
</evidence>
<keyword evidence="10" id="KW-1185">Reference proteome</keyword>
<evidence type="ECO:0000259" key="8">
    <source>
        <dbReference type="Pfam" id="PF21269"/>
    </source>
</evidence>
<proteinExistence type="inferred from homology"/>
<evidence type="ECO:0000256" key="6">
    <source>
        <dbReference type="ARBA" id="ARBA00023277"/>
    </source>
</evidence>
<protein>
    <submittedName>
        <fullName evidence="9">Trehalose synthase</fullName>
        <ecNumber evidence="9">2.4.1.245</ecNumber>
    </submittedName>
</protein>
<dbReference type="InterPro" id="IPR052078">
    <property type="entry name" value="Trehalose_Metab_GTase"/>
</dbReference>
<sequence>MVQELDEYRDFAPKGTVEFLYRLSALVAGRSFLHVNSVRYGGGIAEILRRLVPMMKALGVAARWDVIAGDQEFFDITKRLANGLQGRKEDLTEAMEQAYLKINQRNAQTLKLDADLVMIHDLQPAALIEQKSGGNWIWRCHLDLAKPHQQSWSFLRRFIVRYDAAIFSMPGFAHRLSIPKFLIHPSIDPLSQKNLELSRAEVNEVLVRLGIPRDKPILLQMGRFERFNDPLGAIKAYRMIKKYHRCRLIIAGSGVMHDQEGEAVLAEVQEAAGKDSDIHVLQLPPEADLELNALQRAATIVIQKSIKEGFGVAVSESMWKGKPVIGSTAGGIAAQIVDGVTGYTVYSVEGVAFRARYLLNNPGLIQRMGGAAREHVRRNFLITRHLSDYLTLLKLFAKQ</sequence>
<evidence type="ECO:0000256" key="5">
    <source>
        <dbReference type="ARBA" id="ARBA00022679"/>
    </source>
</evidence>
<dbReference type="RefSeq" id="WP_121989556.1">
    <property type="nucleotide sequence ID" value="NZ_OUNR01000016.1"/>
</dbReference>
<dbReference type="EC" id="2.4.1.245" evidence="9"/>
<dbReference type="GO" id="GO:0006006">
    <property type="term" value="P:glucose metabolic process"/>
    <property type="evidence" value="ECO:0007669"/>
    <property type="project" value="UniProtKB-KW"/>
</dbReference>
<dbReference type="PANTHER" id="PTHR47779">
    <property type="entry name" value="SYNTHASE (CCG-9), PUTATIVE (AFU_ORTHOLOGUE AFUA_3G12100)-RELATED"/>
    <property type="match status" value="1"/>
</dbReference>
<name>A0A330L659_9BACT</name>
<evidence type="ECO:0000256" key="4">
    <source>
        <dbReference type="ARBA" id="ARBA00022676"/>
    </source>
</evidence>
<keyword evidence="5 9" id="KW-0808">Transferase</keyword>
<dbReference type="OrthoDB" id="9813638at2"/>
<gene>
    <name evidence="9" type="primary">treT</name>
    <name evidence="9" type="ORF">NITLEN_30158</name>
</gene>
<feature type="domain" description="Glycosyl transferase family 1" evidence="7">
    <location>
        <begin position="208"/>
        <end position="374"/>
    </location>
</feature>